<comment type="caution">
    <text evidence="1">The sequence shown here is derived from an EMBL/GenBank/DDBJ whole genome shotgun (WGS) entry which is preliminary data.</text>
</comment>
<dbReference type="Proteomes" id="UP000827872">
    <property type="component" value="Linkage Group LG17"/>
</dbReference>
<gene>
    <name evidence="1" type="ORF">K3G42_004936</name>
</gene>
<dbReference type="EMBL" id="CM037630">
    <property type="protein sequence ID" value="KAH7987428.1"/>
    <property type="molecule type" value="Genomic_DNA"/>
</dbReference>
<evidence type="ECO:0000313" key="1">
    <source>
        <dbReference type="EMBL" id="KAH7987428.1"/>
    </source>
</evidence>
<organism evidence="1 2">
    <name type="scientific">Sphaerodactylus townsendi</name>
    <dbReference type="NCBI Taxonomy" id="933632"/>
    <lineage>
        <taxon>Eukaryota</taxon>
        <taxon>Metazoa</taxon>
        <taxon>Chordata</taxon>
        <taxon>Craniata</taxon>
        <taxon>Vertebrata</taxon>
        <taxon>Euteleostomi</taxon>
        <taxon>Lepidosauria</taxon>
        <taxon>Squamata</taxon>
        <taxon>Bifurcata</taxon>
        <taxon>Gekkota</taxon>
        <taxon>Sphaerodactylidae</taxon>
        <taxon>Sphaerodactylus</taxon>
    </lineage>
</organism>
<name>A0ACB8E4X2_9SAUR</name>
<keyword evidence="2" id="KW-1185">Reference proteome</keyword>
<reference evidence="1" key="1">
    <citation type="submission" date="2021-08" db="EMBL/GenBank/DDBJ databases">
        <title>The first chromosome-level gecko genome reveals the dynamic sex chromosomes of Neotropical dwarf geckos (Sphaerodactylidae: Sphaerodactylus).</title>
        <authorList>
            <person name="Pinto B.J."/>
            <person name="Keating S.E."/>
            <person name="Gamble T."/>
        </authorList>
    </citation>
    <scope>NUCLEOTIDE SEQUENCE</scope>
    <source>
        <strain evidence="1">TG3544</strain>
    </source>
</reference>
<evidence type="ECO:0000313" key="2">
    <source>
        <dbReference type="Proteomes" id="UP000827872"/>
    </source>
</evidence>
<proteinExistence type="predicted"/>
<sequence length="97" mass="11023">MASSHRPVVPPYAVSADYSCNKPAYLYVPSPVVDNRGSMRECIKNRGSMIIDLSHTTASGPLWDQKWINYVKVVNSVKPWRTAGKPFVCDRHWLWTS</sequence>
<accession>A0ACB8E4X2</accession>
<protein>
    <submittedName>
        <fullName evidence="1">Uncharacterized protein</fullName>
    </submittedName>
</protein>